<sequence length="34" mass="3587">MQGNDKSLSGLVAIYCFAVIAVMVVALMVCQALK</sequence>
<comment type="caution">
    <text evidence="2">The sequence shown here is derived from an EMBL/GenBank/DDBJ whole genome shotgun (WGS) entry which is preliminary data.</text>
</comment>
<reference evidence="2 3" key="1">
    <citation type="journal article" date="2015" name="Nature">
        <title>rRNA introns, odd ribosomes, and small enigmatic genomes across a large radiation of phyla.</title>
        <authorList>
            <person name="Brown C.T."/>
            <person name="Hug L.A."/>
            <person name="Thomas B.C."/>
            <person name="Sharon I."/>
            <person name="Castelle C.J."/>
            <person name="Singh A."/>
            <person name="Wilkins M.J."/>
            <person name="Williams K.H."/>
            <person name="Banfield J.F."/>
        </authorList>
    </citation>
    <scope>NUCLEOTIDE SEQUENCE [LARGE SCALE GENOMIC DNA]</scope>
</reference>
<proteinExistence type="predicted"/>
<evidence type="ECO:0000313" key="2">
    <source>
        <dbReference type="EMBL" id="KKW26922.1"/>
    </source>
</evidence>
<dbReference type="Proteomes" id="UP000034913">
    <property type="component" value="Unassembled WGS sequence"/>
</dbReference>
<evidence type="ECO:0000256" key="1">
    <source>
        <dbReference type="SAM" id="Phobius"/>
    </source>
</evidence>
<dbReference type="EMBL" id="LCRB01000002">
    <property type="protein sequence ID" value="KKW26922.1"/>
    <property type="molecule type" value="Genomic_DNA"/>
</dbReference>
<accession>A0A0G1ZG95</accession>
<gene>
    <name evidence="2" type="ORF">VF00_C0002G0247</name>
</gene>
<keyword evidence="1" id="KW-1133">Transmembrane helix</keyword>
<protein>
    <submittedName>
        <fullName evidence="2">Uncharacterized protein</fullName>
    </submittedName>
</protein>
<keyword evidence="1" id="KW-0812">Transmembrane</keyword>
<organism evidence="2 3">
    <name type="scientific">candidate division Kazan bacterium GW2011_GWB1_52_7</name>
    <dbReference type="NCBI Taxonomy" id="1620414"/>
    <lineage>
        <taxon>Bacteria</taxon>
        <taxon>Bacteria division Kazan-3B-28</taxon>
    </lineage>
</organism>
<keyword evidence="1" id="KW-0472">Membrane</keyword>
<name>A0A0G1ZG95_UNCK3</name>
<evidence type="ECO:0000313" key="3">
    <source>
        <dbReference type="Proteomes" id="UP000034913"/>
    </source>
</evidence>
<dbReference type="AlphaFoldDB" id="A0A0G1ZG95"/>
<feature type="transmembrane region" description="Helical" evidence="1">
    <location>
        <begin position="12"/>
        <end position="33"/>
    </location>
</feature>